<evidence type="ECO:0000313" key="2">
    <source>
        <dbReference type="Proteomes" id="UP000026739"/>
    </source>
</evidence>
<dbReference type="eggNOG" id="ENOG502Z897">
    <property type="taxonomic scope" value="Bacteria"/>
</dbReference>
<accession>A0A059KXN5</accession>
<dbReference type="Gene3D" id="3.30.1330.110">
    <property type="entry name" value="BB2672"/>
    <property type="match status" value="1"/>
</dbReference>
<dbReference type="Pfam" id="PF06684">
    <property type="entry name" value="AA_synth"/>
    <property type="match status" value="1"/>
</dbReference>
<gene>
    <name evidence="1" type="ORF">V466_23165</name>
</gene>
<name>A0A059KXN5_9PSED</name>
<dbReference type="InterPro" id="IPR009569">
    <property type="entry name" value="AA_synth_put"/>
</dbReference>
<protein>
    <recommendedName>
        <fullName evidence="3">Peptide synthetase</fullName>
    </recommendedName>
</protein>
<dbReference type="InterPro" id="IPR035936">
    <property type="entry name" value="BB2672"/>
</dbReference>
<dbReference type="RefSeq" id="WP_033060186.1">
    <property type="nucleotide sequence ID" value="NZ_AZQQ01000096.1"/>
</dbReference>
<organism evidence="1 2">
    <name type="scientific">Pseudomonas mandelii PD30</name>
    <dbReference type="NCBI Taxonomy" id="1419583"/>
    <lineage>
        <taxon>Bacteria</taxon>
        <taxon>Pseudomonadati</taxon>
        <taxon>Pseudomonadota</taxon>
        <taxon>Gammaproteobacteria</taxon>
        <taxon>Pseudomonadales</taxon>
        <taxon>Pseudomonadaceae</taxon>
        <taxon>Pseudomonas</taxon>
    </lineage>
</organism>
<dbReference type="AlphaFoldDB" id="A0A059KXN5"/>
<reference evidence="1 2" key="1">
    <citation type="submission" date="2013-12" db="EMBL/GenBank/DDBJ databases">
        <authorList>
            <person name="Formusa P.A."/>
            <person name="Habash M."/>
            <person name="Lee H."/>
            <person name="Trevors J.T."/>
        </authorList>
    </citation>
    <scope>NUCLEOTIDE SEQUENCE [LARGE SCALE GENOMIC DNA]</scope>
    <source>
        <strain evidence="1 2">PD30</strain>
    </source>
</reference>
<dbReference type="SUPFAM" id="SSF160519">
    <property type="entry name" value="BB2672-like"/>
    <property type="match status" value="1"/>
</dbReference>
<evidence type="ECO:0000313" key="1">
    <source>
        <dbReference type="EMBL" id="KDD66746.1"/>
    </source>
</evidence>
<sequence>MSLVMVRKVKLDIEEVFHEGGPRSSVPLRIAVATAVVANPYASQYVEDLLPFMQELRGLGAQLSEQLIHALGGARHVQAYGKGAIVGEDGELEHGAVWHEAGGWAMREALGNPKAIVPAAKTIGGPGCRVMIPLGHIQAAYVRSHFGVAEMTVWDGPRRGEIAFGLAMATGGRIHARLGGLAASEVKGEDGLR</sequence>
<dbReference type="EMBL" id="AZQQ01000096">
    <property type="protein sequence ID" value="KDD66746.1"/>
    <property type="molecule type" value="Genomic_DNA"/>
</dbReference>
<evidence type="ECO:0008006" key="3">
    <source>
        <dbReference type="Google" id="ProtNLM"/>
    </source>
</evidence>
<dbReference type="Proteomes" id="UP000026739">
    <property type="component" value="Unassembled WGS sequence"/>
</dbReference>
<comment type="caution">
    <text evidence="1">The sequence shown here is derived from an EMBL/GenBank/DDBJ whole genome shotgun (WGS) entry which is preliminary data.</text>
</comment>
<proteinExistence type="predicted"/>